<dbReference type="Pfam" id="PF13305">
    <property type="entry name" value="TetR_C_33"/>
    <property type="match status" value="1"/>
</dbReference>
<feature type="DNA-binding region" description="H-T-H motif" evidence="4">
    <location>
        <begin position="42"/>
        <end position="61"/>
    </location>
</feature>
<dbReference type="SUPFAM" id="SSF48498">
    <property type="entry name" value="Tetracyclin repressor-like, C-terminal domain"/>
    <property type="match status" value="1"/>
</dbReference>
<dbReference type="HOGENOM" id="CLU_069356_9_0_11"/>
<protein>
    <submittedName>
        <fullName evidence="6">TetR family transcriptional regulator</fullName>
    </submittedName>
</protein>
<dbReference type="AlphaFoldDB" id="A0A0F7FUW6"/>
<accession>A0A0F7FUW6</accession>
<dbReference type="Gene3D" id="1.10.357.10">
    <property type="entry name" value="Tetracycline Repressor, domain 2"/>
    <property type="match status" value="1"/>
</dbReference>
<gene>
    <name evidence="6" type="ORF">SXIM_25450</name>
</gene>
<evidence type="ECO:0000313" key="6">
    <source>
        <dbReference type="EMBL" id="AKG43929.1"/>
    </source>
</evidence>
<keyword evidence="3" id="KW-0804">Transcription</keyword>
<evidence type="ECO:0000256" key="3">
    <source>
        <dbReference type="ARBA" id="ARBA00023163"/>
    </source>
</evidence>
<keyword evidence="2 4" id="KW-0238">DNA-binding</keyword>
<keyword evidence="7" id="KW-1185">Reference proteome</keyword>
<dbReference type="Proteomes" id="UP000034034">
    <property type="component" value="Chromosome"/>
</dbReference>
<reference evidence="6" key="1">
    <citation type="submission" date="2019-08" db="EMBL/GenBank/DDBJ databases">
        <title>Complete genome sequence of a mangrove-derived Streptomyces xiamenensis.</title>
        <authorList>
            <person name="Xu J."/>
        </authorList>
    </citation>
    <scope>NUCLEOTIDE SEQUENCE</scope>
    <source>
        <strain evidence="6">318</strain>
    </source>
</reference>
<evidence type="ECO:0000256" key="2">
    <source>
        <dbReference type="ARBA" id="ARBA00023125"/>
    </source>
</evidence>
<name>A0A0F7FUW6_9ACTN</name>
<sequence>MPADDDAQPPLSLRERRRATATREILETAERQVIRKGPEGLSLRGIARDLRMSVQSLYHYFPHRNALITGLITKTYDDLGDAVRAGVDSVPEGEVVARVLAGIEAYRRWSLTHPELFQLLYGTPLRDYSAPPEGPTTQAVRRISAIFEHELFGGFTPEQLAAADVPPLSPELRAHLNLLGAGVLPTPATSLLLSMWGHMHGLIVLEVFGHTAFVGPEHQAEIFRMSMHTMVEDTYRRIASPGG</sequence>
<organism evidence="6 7">
    <name type="scientific">Streptomyces xiamenensis</name>
    <dbReference type="NCBI Taxonomy" id="408015"/>
    <lineage>
        <taxon>Bacteria</taxon>
        <taxon>Bacillati</taxon>
        <taxon>Actinomycetota</taxon>
        <taxon>Actinomycetes</taxon>
        <taxon>Kitasatosporales</taxon>
        <taxon>Streptomycetaceae</taxon>
        <taxon>Streptomyces</taxon>
    </lineage>
</organism>
<dbReference type="PANTHER" id="PTHR30055:SF243">
    <property type="entry name" value="HTH-TYPE TRANSCRIPTIONAL REGULATOR RV1816"/>
    <property type="match status" value="1"/>
</dbReference>
<dbReference type="PANTHER" id="PTHR30055">
    <property type="entry name" value="HTH-TYPE TRANSCRIPTIONAL REGULATOR RUTR"/>
    <property type="match status" value="1"/>
</dbReference>
<dbReference type="InterPro" id="IPR001647">
    <property type="entry name" value="HTH_TetR"/>
</dbReference>
<dbReference type="InterPro" id="IPR050109">
    <property type="entry name" value="HTH-type_TetR-like_transc_reg"/>
</dbReference>
<dbReference type="GO" id="GO:0000976">
    <property type="term" value="F:transcription cis-regulatory region binding"/>
    <property type="evidence" value="ECO:0007669"/>
    <property type="project" value="TreeGrafter"/>
</dbReference>
<dbReference type="KEGG" id="sxi:SXIM_25450"/>
<evidence type="ECO:0000259" key="5">
    <source>
        <dbReference type="PROSITE" id="PS50977"/>
    </source>
</evidence>
<dbReference type="InterPro" id="IPR025996">
    <property type="entry name" value="MT1864/Rv1816-like_C"/>
</dbReference>
<dbReference type="InterPro" id="IPR036271">
    <property type="entry name" value="Tet_transcr_reg_TetR-rel_C_sf"/>
</dbReference>
<dbReference type="InterPro" id="IPR009057">
    <property type="entry name" value="Homeodomain-like_sf"/>
</dbReference>
<dbReference type="PATRIC" id="fig|408015.6.peg.2585"/>
<keyword evidence="1" id="KW-0805">Transcription regulation</keyword>
<evidence type="ECO:0000313" key="7">
    <source>
        <dbReference type="Proteomes" id="UP000034034"/>
    </source>
</evidence>
<dbReference type="RefSeq" id="WP_046724007.1">
    <property type="nucleotide sequence ID" value="NZ_CP009922.3"/>
</dbReference>
<dbReference type="EMBL" id="CP009922">
    <property type="protein sequence ID" value="AKG43929.1"/>
    <property type="molecule type" value="Genomic_DNA"/>
</dbReference>
<evidence type="ECO:0000256" key="4">
    <source>
        <dbReference type="PROSITE-ProRule" id="PRU00335"/>
    </source>
</evidence>
<proteinExistence type="predicted"/>
<dbReference type="Pfam" id="PF00440">
    <property type="entry name" value="TetR_N"/>
    <property type="match status" value="1"/>
</dbReference>
<dbReference type="GO" id="GO:0003700">
    <property type="term" value="F:DNA-binding transcription factor activity"/>
    <property type="evidence" value="ECO:0007669"/>
    <property type="project" value="TreeGrafter"/>
</dbReference>
<dbReference type="SUPFAM" id="SSF46689">
    <property type="entry name" value="Homeodomain-like"/>
    <property type="match status" value="1"/>
</dbReference>
<evidence type="ECO:0000256" key="1">
    <source>
        <dbReference type="ARBA" id="ARBA00023015"/>
    </source>
</evidence>
<dbReference type="PROSITE" id="PS50977">
    <property type="entry name" value="HTH_TETR_2"/>
    <property type="match status" value="1"/>
</dbReference>
<feature type="domain" description="HTH tetR-type" evidence="5">
    <location>
        <begin position="19"/>
        <end position="79"/>
    </location>
</feature>